<dbReference type="EMBL" id="MT822308">
    <property type="protein sequence ID" value="QOK36253.1"/>
    <property type="molecule type" value="Genomic_DNA"/>
</dbReference>
<dbReference type="GO" id="GO:0015990">
    <property type="term" value="P:electron transport coupled proton transport"/>
    <property type="evidence" value="ECO:0007669"/>
    <property type="project" value="TreeGrafter"/>
</dbReference>
<dbReference type="GeneID" id="63358267"/>
<keyword evidence="7 17" id="KW-0679">Respiratory chain</keyword>
<gene>
    <name evidence="20" type="primary">ND4</name>
</gene>
<evidence type="ECO:0000256" key="14">
    <source>
        <dbReference type="ARBA" id="ARBA00023128"/>
    </source>
</evidence>
<sequence>MLMILFLFSFSMIFLSMNKFNNWWLVQNFFFFFFFFKYFKNPFFNYFLNISYLFGMDMFSYLMFMLGIWIVSLTYLASVNLKYFYFYYFNILKFLFILIFFFCFFIDNFLLFYIFYEMNLIPVIILIYGWGYQYERFKAGFYLFIYMIFFSLPFFMCLFSLNNNYLMFMYYLDYMNDLNMFYYLFLMFIFLVKMPLFLFHIWLPKAHVEAPISGSMILAGITLKLGGFGIYRVLMLIFKFNLKFNFFFISLCLLGMFFLSLVCFLQSDLKILIAYSSVVHMSLVIIGFLTFNNWGYGGSLVLMMGHGLRSSGLFCLSSICYIRFKSRSMFMNKGLINIFPFLSFWWFLLCSSNMSFPPSLNLFGEVFLLFSLMIWLDYLYLFYMLILILVFLYSLYLYLYTQYGSLFFTLNYLFNIFLNEYLLLFLHWLPLNLFFLVMDFFL</sequence>
<comment type="function">
    <text evidence="17">Core subunit of the mitochondrial membrane respiratory chain NADH dehydrogenase (Complex I) which catalyzes electron transfer from NADH through the respiratory chain, using ubiquinone as an electron acceptor. Essential for the catalytic activity and assembly of complex I.</text>
</comment>
<evidence type="ECO:0000256" key="6">
    <source>
        <dbReference type="ARBA" id="ARBA00022448"/>
    </source>
</evidence>
<feature type="transmembrane region" description="Helical" evidence="17">
    <location>
        <begin position="300"/>
        <end position="322"/>
    </location>
</feature>
<dbReference type="InterPro" id="IPR000260">
    <property type="entry name" value="NADH4_N"/>
</dbReference>
<feature type="transmembrane region" description="Helical" evidence="17">
    <location>
        <begin position="113"/>
        <end position="132"/>
    </location>
</feature>
<dbReference type="GO" id="GO:0031966">
    <property type="term" value="C:mitochondrial membrane"/>
    <property type="evidence" value="ECO:0007669"/>
    <property type="project" value="UniProtKB-SubCell"/>
</dbReference>
<evidence type="ECO:0000256" key="7">
    <source>
        <dbReference type="ARBA" id="ARBA00022660"/>
    </source>
</evidence>
<dbReference type="RefSeq" id="YP_010021205.1">
    <property type="nucleotide sequence ID" value="NC_053624.1"/>
</dbReference>
<reference evidence="20" key="1">
    <citation type="submission" date="2020-07" db="EMBL/GenBank/DDBJ databases">
        <authorList>
            <person name="Zhang X."/>
            <person name="Qiao G."/>
        </authorList>
    </citation>
    <scope>NUCLEOTIDE SEQUENCE</scope>
</reference>
<evidence type="ECO:0000256" key="15">
    <source>
        <dbReference type="ARBA" id="ARBA00023136"/>
    </source>
</evidence>
<dbReference type="GO" id="GO:0042773">
    <property type="term" value="P:ATP synthesis coupled electron transport"/>
    <property type="evidence" value="ECO:0007669"/>
    <property type="project" value="InterPro"/>
</dbReference>
<keyword evidence="6 17" id="KW-0813">Transport</keyword>
<comment type="similarity">
    <text evidence="3 17">Belongs to the complex I subunit 4 family.</text>
</comment>
<feature type="transmembrane region" description="Helical" evidence="17">
    <location>
        <begin position="244"/>
        <end position="265"/>
    </location>
</feature>
<dbReference type="GO" id="GO:0048039">
    <property type="term" value="F:ubiquinone binding"/>
    <property type="evidence" value="ECO:0007669"/>
    <property type="project" value="TreeGrafter"/>
</dbReference>
<keyword evidence="12 17" id="KW-0520">NAD</keyword>
<organism evidence="20">
    <name type="scientific">Schizoneuraphis gallarum</name>
    <dbReference type="NCBI Taxonomy" id="1350454"/>
    <lineage>
        <taxon>Eukaryota</taxon>
        <taxon>Metazoa</taxon>
        <taxon>Ecdysozoa</taxon>
        <taxon>Arthropoda</taxon>
        <taxon>Hexapoda</taxon>
        <taxon>Insecta</taxon>
        <taxon>Pterygota</taxon>
        <taxon>Neoptera</taxon>
        <taxon>Paraneoptera</taxon>
        <taxon>Hemiptera</taxon>
        <taxon>Sternorrhyncha</taxon>
        <taxon>Aphidomorpha</taxon>
        <taxon>Aphidoidea</taxon>
        <taxon>Hormaphididae</taxon>
        <taxon>Nipponaphidini</taxon>
        <taxon>Schizoneuraphis</taxon>
    </lineage>
</organism>
<evidence type="ECO:0000256" key="9">
    <source>
        <dbReference type="ARBA" id="ARBA00022967"/>
    </source>
</evidence>
<evidence type="ECO:0000256" key="12">
    <source>
        <dbReference type="ARBA" id="ARBA00023027"/>
    </source>
</evidence>
<dbReference type="EC" id="7.1.1.2" evidence="4 17"/>
<name>A0A7L9K4F7_9HEMI</name>
<dbReference type="PANTHER" id="PTHR43507:SF20">
    <property type="entry name" value="NADH-UBIQUINONE OXIDOREDUCTASE CHAIN 4"/>
    <property type="match status" value="1"/>
</dbReference>
<keyword evidence="14 17" id="KW-0496">Mitochondrion</keyword>
<keyword evidence="8 17" id="KW-0812">Transmembrane</keyword>
<evidence type="ECO:0000259" key="19">
    <source>
        <dbReference type="Pfam" id="PF01059"/>
    </source>
</evidence>
<evidence type="ECO:0000256" key="8">
    <source>
        <dbReference type="ARBA" id="ARBA00022692"/>
    </source>
</evidence>
<dbReference type="GO" id="GO:0008137">
    <property type="term" value="F:NADH dehydrogenase (ubiquinone) activity"/>
    <property type="evidence" value="ECO:0007669"/>
    <property type="project" value="UniProtKB-UniRule"/>
</dbReference>
<evidence type="ECO:0000256" key="5">
    <source>
        <dbReference type="ARBA" id="ARBA00021006"/>
    </source>
</evidence>
<feature type="transmembrane region" description="Helical" evidence="17">
    <location>
        <begin position="215"/>
        <end position="238"/>
    </location>
</feature>
<geneLocation type="mitochondrion" evidence="20"/>
<feature type="transmembrane region" description="Helical" evidence="17">
    <location>
        <begin position="59"/>
        <end position="78"/>
    </location>
</feature>
<evidence type="ECO:0000256" key="11">
    <source>
        <dbReference type="ARBA" id="ARBA00022989"/>
    </source>
</evidence>
<dbReference type="Pfam" id="PF00361">
    <property type="entry name" value="Proton_antipo_M"/>
    <property type="match status" value="1"/>
</dbReference>
<accession>A0A7L9K4F7</accession>
<dbReference type="Pfam" id="PF01059">
    <property type="entry name" value="Oxidored_q5_N"/>
    <property type="match status" value="1"/>
</dbReference>
<keyword evidence="11 17" id="KW-1133">Transmembrane helix</keyword>
<feature type="transmembrane region" description="Helical" evidence="17">
    <location>
        <begin position="85"/>
        <end position="107"/>
    </location>
</feature>
<dbReference type="PANTHER" id="PTHR43507">
    <property type="entry name" value="NADH-UBIQUINONE OXIDOREDUCTASE CHAIN 4"/>
    <property type="match status" value="1"/>
</dbReference>
<dbReference type="PRINTS" id="PR01437">
    <property type="entry name" value="NUOXDRDTASE4"/>
</dbReference>
<dbReference type="InterPro" id="IPR001750">
    <property type="entry name" value="ND/Mrp_TM"/>
</dbReference>
<dbReference type="AlphaFoldDB" id="A0A7L9K4F7"/>
<feature type="transmembrane region" description="Helical" evidence="17">
    <location>
        <begin position="181"/>
        <end position="203"/>
    </location>
</feature>
<feature type="domain" description="NADH:quinone oxidoreductase/Mrp antiporter transmembrane" evidence="18">
    <location>
        <begin position="108"/>
        <end position="384"/>
    </location>
</feature>
<feature type="transmembrane region" description="Helical" evidence="17">
    <location>
        <begin position="139"/>
        <end position="161"/>
    </location>
</feature>
<keyword evidence="9" id="KW-1278">Translocase</keyword>
<dbReference type="CTD" id="4538"/>
<evidence type="ECO:0000256" key="13">
    <source>
        <dbReference type="ARBA" id="ARBA00023075"/>
    </source>
</evidence>
<dbReference type="GO" id="GO:0003954">
    <property type="term" value="F:NADH dehydrogenase activity"/>
    <property type="evidence" value="ECO:0007669"/>
    <property type="project" value="TreeGrafter"/>
</dbReference>
<feature type="transmembrane region" description="Helical" evidence="17">
    <location>
        <begin position="20"/>
        <end position="39"/>
    </location>
</feature>
<keyword evidence="10 17" id="KW-0249">Electron transport</keyword>
<evidence type="ECO:0000256" key="10">
    <source>
        <dbReference type="ARBA" id="ARBA00022982"/>
    </source>
</evidence>
<keyword evidence="15 17" id="KW-0472">Membrane</keyword>
<protein>
    <recommendedName>
        <fullName evidence="5 17">NADH-ubiquinone oxidoreductase chain 4</fullName>
        <ecNumber evidence="4 17">7.1.1.2</ecNumber>
    </recommendedName>
</protein>
<evidence type="ECO:0000313" key="20">
    <source>
        <dbReference type="EMBL" id="QOK36253.1"/>
    </source>
</evidence>
<feature type="domain" description="NADH:ubiquinone oxidoreductase chain 4 N-terminal" evidence="19">
    <location>
        <begin position="1"/>
        <end position="99"/>
    </location>
</feature>
<evidence type="ECO:0000256" key="4">
    <source>
        <dbReference type="ARBA" id="ARBA00012944"/>
    </source>
</evidence>
<feature type="transmembrane region" description="Helical" evidence="17">
    <location>
        <begin position="272"/>
        <end position="294"/>
    </location>
</feature>
<comment type="catalytic activity">
    <reaction evidence="16 17">
        <text>a ubiquinone + NADH + 5 H(+)(in) = a ubiquinol + NAD(+) + 4 H(+)(out)</text>
        <dbReference type="Rhea" id="RHEA:29091"/>
        <dbReference type="Rhea" id="RHEA-COMP:9565"/>
        <dbReference type="Rhea" id="RHEA-COMP:9566"/>
        <dbReference type="ChEBI" id="CHEBI:15378"/>
        <dbReference type="ChEBI" id="CHEBI:16389"/>
        <dbReference type="ChEBI" id="CHEBI:17976"/>
        <dbReference type="ChEBI" id="CHEBI:57540"/>
        <dbReference type="ChEBI" id="CHEBI:57945"/>
        <dbReference type="EC" id="7.1.1.2"/>
    </reaction>
</comment>
<evidence type="ECO:0000256" key="17">
    <source>
        <dbReference type="RuleBase" id="RU003297"/>
    </source>
</evidence>
<evidence type="ECO:0000259" key="18">
    <source>
        <dbReference type="Pfam" id="PF00361"/>
    </source>
</evidence>
<dbReference type="InterPro" id="IPR003918">
    <property type="entry name" value="NADH_UbQ_OxRdtase"/>
</dbReference>
<feature type="transmembrane region" description="Helical" evidence="17">
    <location>
        <begin position="334"/>
        <end position="354"/>
    </location>
</feature>
<evidence type="ECO:0000256" key="2">
    <source>
        <dbReference type="ARBA" id="ARBA00004225"/>
    </source>
</evidence>
<evidence type="ECO:0000256" key="3">
    <source>
        <dbReference type="ARBA" id="ARBA00009025"/>
    </source>
</evidence>
<comment type="subcellular location">
    <subcellularLocation>
        <location evidence="2 17">Mitochondrion membrane</location>
        <topology evidence="2 17">Multi-pass membrane protein</topology>
    </subcellularLocation>
</comment>
<feature type="transmembrane region" description="Helical" evidence="17">
    <location>
        <begin position="381"/>
        <end position="401"/>
    </location>
</feature>
<keyword evidence="13 17" id="KW-0830">Ubiquinone</keyword>
<proteinExistence type="inferred from homology"/>
<comment type="function">
    <text evidence="1">Core subunit of the mitochondrial membrane respiratory chain NADH dehydrogenase (Complex I) that is believed to belong to the minimal assembly required for catalysis. Complex I functions in the transfer of electrons from NADH to the respiratory chain. The immediate electron acceptor for the enzyme is believed to be ubiquinone.</text>
</comment>
<evidence type="ECO:0000256" key="16">
    <source>
        <dbReference type="ARBA" id="ARBA00049551"/>
    </source>
</evidence>
<evidence type="ECO:0000256" key="1">
    <source>
        <dbReference type="ARBA" id="ARBA00003257"/>
    </source>
</evidence>